<evidence type="ECO:0000313" key="1">
    <source>
        <dbReference type="EMBL" id="MDS1821545.1"/>
    </source>
</evidence>
<reference evidence="1" key="1">
    <citation type="submission" date="2023-06" db="EMBL/GenBank/DDBJ databases">
        <title>Genomic Diversity of Vibrio spp. and Metagenomic Analysis of Pathogens in Florida Gulf Coastal Waters Following Hurricane Ian.</title>
        <authorList>
            <person name="Brumfield K.D."/>
        </authorList>
    </citation>
    <scope>NUCLEOTIDE SEQUENCE</scope>
    <source>
        <strain evidence="1">WBS2B-138</strain>
    </source>
</reference>
<accession>A0AAW8Q1K0</accession>
<gene>
    <name evidence="1" type="ORF">QX249_12805</name>
</gene>
<sequence>MDTKEPKTLFMLIHEKGTITPFLASDFNEDLSIVKSSSGMVMHAIEGKKTFYTTRDCAYLGLNN</sequence>
<dbReference type="EMBL" id="JAUHGG010000003">
    <property type="protein sequence ID" value="MDS1821545.1"/>
    <property type="molecule type" value="Genomic_DNA"/>
</dbReference>
<dbReference type="RefSeq" id="WP_311020450.1">
    <property type="nucleotide sequence ID" value="NZ_JAUHGG010000003.1"/>
</dbReference>
<dbReference type="AlphaFoldDB" id="A0AAW8Q1K0"/>
<dbReference type="Proteomes" id="UP001253193">
    <property type="component" value="Unassembled WGS sequence"/>
</dbReference>
<proteinExistence type="predicted"/>
<evidence type="ECO:0000313" key="2">
    <source>
        <dbReference type="Proteomes" id="UP001253193"/>
    </source>
</evidence>
<organism evidence="1 2">
    <name type="scientific">Vibrio parahaemolyticus</name>
    <dbReference type="NCBI Taxonomy" id="670"/>
    <lineage>
        <taxon>Bacteria</taxon>
        <taxon>Pseudomonadati</taxon>
        <taxon>Pseudomonadota</taxon>
        <taxon>Gammaproteobacteria</taxon>
        <taxon>Vibrionales</taxon>
        <taxon>Vibrionaceae</taxon>
        <taxon>Vibrio</taxon>
    </lineage>
</organism>
<comment type="caution">
    <text evidence="1">The sequence shown here is derived from an EMBL/GenBank/DDBJ whole genome shotgun (WGS) entry which is preliminary data.</text>
</comment>
<protein>
    <submittedName>
        <fullName evidence="1">Uncharacterized protein</fullName>
    </submittedName>
</protein>
<name>A0AAW8Q1K0_VIBPH</name>